<reference evidence="3" key="1">
    <citation type="journal article" date="2021" name="Proc. Natl. Acad. Sci. U.S.A.">
        <title>A Catalog of Tens of Thousands of Viruses from Human Metagenomes Reveals Hidden Associations with Chronic Diseases.</title>
        <authorList>
            <person name="Tisza M.J."/>
            <person name="Buck C.B."/>
        </authorList>
    </citation>
    <scope>NUCLEOTIDE SEQUENCE</scope>
    <source>
        <strain evidence="3">Ct0hG5</strain>
    </source>
</reference>
<dbReference type="InterPro" id="IPR000477">
    <property type="entry name" value="RT_dom"/>
</dbReference>
<dbReference type="Pfam" id="PF00078">
    <property type="entry name" value="RVT_1"/>
    <property type="match status" value="1"/>
</dbReference>
<evidence type="ECO:0000259" key="2">
    <source>
        <dbReference type="PROSITE" id="PS50878"/>
    </source>
</evidence>
<feature type="region of interest" description="Disordered" evidence="1">
    <location>
        <begin position="411"/>
        <end position="441"/>
    </location>
</feature>
<keyword evidence="3" id="KW-0548">Nucleotidyltransferase</keyword>
<evidence type="ECO:0000256" key="1">
    <source>
        <dbReference type="SAM" id="MobiDB-lite"/>
    </source>
</evidence>
<keyword evidence="3" id="KW-0808">Transferase</keyword>
<feature type="compositionally biased region" description="Pro residues" evidence="1">
    <location>
        <begin position="426"/>
        <end position="441"/>
    </location>
</feature>
<evidence type="ECO:0000313" key="3">
    <source>
        <dbReference type="EMBL" id="DAE19549.1"/>
    </source>
</evidence>
<dbReference type="GO" id="GO:0003964">
    <property type="term" value="F:RNA-directed DNA polymerase activity"/>
    <property type="evidence" value="ECO:0007669"/>
    <property type="project" value="UniProtKB-KW"/>
</dbReference>
<dbReference type="EMBL" id="BK015677">
    <property type="protein sequence ID" value="DAE19549.1"/>
    <property type="molecule type" value="Genomic_DNA"/>
</dbReference>
<sequence length="441" mass="50661">MGLSRGFYMTVYFDANNIYDAGTKAMQSSKFKHSTQLFEMNHLLTTAHIRQDFITGDYKPEPGNKFPINERGHPRYITSNTMVDKTVNHLLCDEVLTPSISKYLIYDNGASQKGKGVAFHRRRFEARLHQYFMQNGTNEGYILLVDFSGYYANIPHDKCLEVLQTFLEREVEDPETLAITEMLLPLIFKTFEQDVSRFTDKEIETMMAGKIDPMLNYGVDPALLTGEKMLRKGVDIGSQPSQNIGIVYPYRLDNYAKIVKAVKGYGRYTDDSYAIARTREELLELLDGLEKEAKEYGLIINRKKTRIVKLSSEFRRLQVCYSLTETGRIIRKINPKNITRERRKLKAYKRLLDAGRIDYATVENAFKSWLGSHWKYMSHDQVYNMSSLYLELFGRRPKWKKGHGRLHWLMAHPSTASTSTGTTTSAPPPSPRPPSPVSSPT</sequence>
<accession>A0A8S5QL76</accession>
<keyword evidence="3" id="KW-0695">RNA-directed DNA polymerase</keyword>
<proteinExistence type="predicted"/>
<name>A0A8S5QL76_9CAUD</name>
<organism evidence="3">
    <name type="scientific">Siphoviridae sp. ct0hG5</name>
    <dbReference type="NCBI Taxonomy" id="2826269"/>
    <lineage>
        <taxon>Viruses</taxon>
        <taxon>Duplodnaviria</taxon>
        <taxon>Heunggongvirae</taxon>
        <taxon>Uroviricota</taxon>
        <taxon>Caudoviricetes</taxon>
    </lineage>
</organism>
<protein>
    <submittedName>
        <fullName evidence="3">Maturase reverse transcriptase/DNA/RNA Complex II intron, retroelement, retrotransposition</fullName>
    </submittedName>
</protein>
<feature type="compositionally biased region" description="Low complexity" evidence="1">
    <location>
        <begin position="413"/>
        <end position="425"/>
    </location>
</feature>
<feature type="domain" description="Reverse transcriptase" evidence="2">
    <location>
        <begin position="47"/>
        <end position="319"/>
    </location>
</feature>
<dbReference type="PROSITE" id="PS50878">
    <property type="entry name" value="RT_POL"/>
    <property type="match status" value="1"/>
</dbReference>